<comment type="caution">
    <text evidence="1">The sequence shown here is derived from an EMBL/GenBank/DDBJ whole genome shotgun (WGS) entry which is preliminary data.</text>
</comment>
<dbReference type="Proteomes" id="UP001234202">
    <property type="component" value="Unassembled WGS sequence"/>
</dbReference>
<evidence type="ECO:0000313" key="1">
    <source>
        <dbReference type="EMBL" id="KAJ9128294.1"/>
    </source>
</evidence>
<accession>A0ACC2XXP7</accession>
<keyword evidence="2" id="KW-1185">Reference proteome</keyword>
<gene>
    <name evidence="1" type="ORF">QFC24_000587</name>
</gene>
<protein>
    <submittedName>
        <fullName evidence="1">Uncharacterized protein</fullName>
    </submittedName>
</protein>
<organism evidence="1 2">
    <name type="scientific">Naganishia onofrii</name>
    <dbReference type="NCBI Taxonomy" id="1851511"/>
    <lineage>
        <taxon>Eukaryota</taxon>
        <taxon>Fungi</taxon>
        <taxon>Dikarya</taxon>
        <taxon>Basidiomycota</taxon>
        <taxon>Agaricomycotina</taxon>
        <taxon>Tremellomycetes</taxon>
        <taxon>Filobasidiales</taxon>
        <taxon>Filobasidiaceae</taxon>
        <taxon>Naganishia</taxon>
    </lineage>
</organism>
<sequence length="575" mass="61540">MSIHRPLKLAIIGAGPSGFYTASRILSLLPANSEKGNKVEVHMYDRLPTPYGLVRYGVAPDHPEVKNCQEKFDGLAADPRFRFFGNVSIGTTTSPTTSTTRAYTYPDAVHIPLSDLVPYYTTVLFTYGSSLSNPLSRTEHSSSSTAPLGNVIPALAFVSWYNGHPAYAHLTDQLDLSGIDEATVIGHGNVAIDVARMLLKDPEALAKTDMPTPVVDRLRESRVRRVTAVGRRGPAQVSFTTKEFREMVNLPGVAFTPVDSTLMDDARGMVVGDRARKRLMDLMSKAGAKAQSDMNGRQDRTFELGFLKSPIAFLPSETDPSSSSSSSTDTPKVSQIKWSLNTLLSPPPAPPVPPHPPAAPATLTDTTPSTTVVARPTGQETTTRSGLVIESVGYRSESLSLSSQGDRSGWAVPFDERRGRIMNDGGRVVDESGIMVPGFYTAGWVASGPIGVIASTMQYAFSIASLIINDHFIQPANPASGSTSTPTSASSMADGSFSSPLPTSPETGIPEALVLAGASPAPSTSTHTARSGKQVVEMEDWQLIDRAEVRRGKEKGGGKPREKFLSVPDMLQVLH</sequence>
<reference evidence="1" key="1">
    <citation type="submission" date="2023-04" db="EMBL/GenBank/DDBJ databases">
        <title>Draft Genome sequencing of Naganishia species isolated from polar environments using Oxford Nanopore Technology.</title>
        <authorList>
            <person name="Leo P."/>
            <person name="Venkateswaran K."/>
        </authorList>
    </citation>
    <scope>NUCLEOTIDE SEQUENCE</scope>
    <source>
        <strain evidence="1">DBVPG 5303</strain>
    </source>
</reference>
<dbReference type="EMBL" id="JASBWV010000001">
    <property type="protein sequence ID" value="KAJ9128294.1"/>
    <property type="molecule type" value="Genomic_DNA"/>
</dbReference>
<evidence type="ECO:0000313" key="2">
    <source>
        <dbReference type="Proteomes" id="UP001234202"/>
    </source>
</evidence>
<proteinExistence type="predicted"/>
<name>A0ACC2XXP7_9TREE</name>